<evidence type="ECO:0000313" key="4">
    <source>
        <dbReference type="Proteomes" id="UP000063429"/>
    </source>
</evidence>
<sequence length="121" mass="13902">MSCQRKFWKILVLVIAGVAALGWVVMSLWNWLLPSLFPGVHQIAYLQALGLLVLSKILFGGFRGRGCHHHHRQRWEQMSEEEREKFKRGMRGWRGRWGRHEDADTDADARPTSPKDPAAGV</sequence>
<dbReference type="Proteomes" id="UP000063429">
    <property type="component" value="Chromosome"/>
</dbReference>
<protein>
    <submittedName>
        <fullName evidence="3">Uncharacterized protein</fullName>
    </submittedName>
</protein>
<feature type="compositionally biased region" description="Basic and acidic residues" evidence="1">
    <location>
        <begin position="74"/>
        <end position="87"/>
    </location>
</feature>
<keyword evidence="4" id="KW-1185">Reference proteome</keyword>
<organism evidence="3 4">
    <name type="scientific">Herbaspirillum hiltneri N3</name>
    <dbReference type="NCBI Taxonomy" id="1262470"/>
    <lineage>
        <taxon>Bacteria</taxon>
        <taxon>Pseudomonadati</taxon>
        <taxon>Pseudomonadota</taxon>
        <taxon>Betaproteobacteria</taxon>
        <taxon>Burkholderiales</taxon>
        <taxon>Oxalobacteraceae</taxon>
        <taxon>Herbaspirillum</taxon>
    </lineage>
</organism>
<feature type="compositionally biased region" description="Basic residues" evidence="1">
    <location>
        <begin position="88"/>
        <end position="97"/>
    </location>
</feature>
<accession>A0ABM5UVW6</accession>
<reference evidence="4" key="1">
    <citation type="journal article" date="2015" name="Genome Announc.">
        <title>Complete Genome Sequence of Herbaspirillum hiltneri N3 (DSM 17495), Isolated from Surface-Sterilized Wheat Roots.</title>
        <authorList>
            <person name="Guizelini D."/>
            <person name="Saizaki P.M."/>
            <person name="Coimbra N.A."/>
            <person name="Weiss V.A."/>
            <person name="Faoro H."/>
            <person name="Sfeir M.Z."/>
            <person name="Baura V.A."/>
            <person name="Monteiro R.A."/>
            <person name="Chubatsu L.S."/>
            <person name="Souza E.M."/>
            <person name="Cruz L.M."/>
            <person name="Pedrosa F.O."/>
            <person name="Raittz R.T."/>
            <person name="Marchaukoski J.N."/>
            <person name="Steffens M.B."/>
        </authorList>
    </citation>
    <scope>NUCLEOTIDE SEQUENCE [LARGE SCALE GENOMIC DNA]</scope>
    <source>
        <strain evidence="4">N3</strain>
    </source>
</reference>
<name>A0ABM5UVW6_9BURK</name>
<feature type="transmembrane region" description="Helical" evidence="2">
    <location>
        <begin position="43"/>
        <end position="62"/>
    </location>
</feature>
<keyword evidence="2" id="KW-0812">Transmembrane</keyword>
<proteinExistence type="predicted"/>
<keyword evidence="2" id="KW-0472">Membrane</keyword>
<keyword evidence="2" id="KW-1133">Transmembrane helix</keyword>
<feature type="region of interest" description="Disordered" evidence="1">
    <location>
        <begin position="66"/>
        <end position="121"/>
    </location>
</feature>
<evidence type="ECO:0000313" key="3">
    <source>
        <dbReference type="EMBL" id="AKZ61274.1"/>
    </source>
</evidence>
<feature type="transmembrane region" description="Helical" evidence="2">
    <location>
        <begin position="7"/>
        <end position="31"/>
    </location>
</feature>
<gene>
    <name evidence="3" type="ORF">F506_00080</name>
</gene>
<dbReference type="RefSeq" id="WP_053194689.1">
    <property type="nucleotide sequence ID" value="NZ_CP011409.1"/>
</dbReference>
<evidence type="ECO:0000256" key="1">
    <source>
        <dbReference type="SAM" id="MobiDB-lite"/>
    </source>
</evidence>
<dbReference type="EMBL" id="CP011409">
    <property type="protein sequence ID" value="AKZ61274.1"/>
    <property type="molecule type" value="Genomic_DNA"/>
</dbReference>
<evidence type="ECO:0000256" key="2">
    <source>
        <dbReference type="SAM" id="Phobius"/>
    </source>
</evidence>